<reference evidence="2 3" key="1">
    <citation type="submission" date="2017-04" db="EMBL/GenBank/DDBJ databases">
        <authorList>
            <person name="Afonso C.L."/>
            <person name="Miller P.J."/>
            <person name="Scott M.A."/>
            <person name="Spackman E."/>
            <person name="Goraichik I."/>
            <person name="Dimitrov K.M."/>
            <person name="Suarez D.L."/>
            <person name="Swayne D.E."/>
        </authorList>
    </citation>
    <scope>NUCLEOTIDE SEQUENCE [LARGE SCALE GENOMIC DNA]</scope>
    <source>
        <strain evidence="2 3">A2P</strain>
    </source>
</reference>
<dbReference type="GO" id="GO:0047617">
    <property type="term" value="F:fatty acyl-CoA hydrolase activity"/>
    <property type="evidence" value="ECO:0007669"/>
    <property type="project" value="TreeGrafter"/>
</dbReference>
<dbReference type="STRING" id="286727.SAMN02982917_6894"/>
<evidence type="ECO:0000313" key="2">
    <source>
        <dbReference type="EMBL" id="SMF89911.1"/>
    </source>
</evidence>
<dbReference type="AlphaFoldDB" id="A0A1X7HNE1"/>
<evidence type="ECO:0000313" key="3">
    <source>
        <dbReference type="Proteomes" id="UP000192936"/>
    </source>
</evidence>
<dbReference type="Proteomes" id="UP000192936">
    <property type="component" value="Unassembled WGS sequence"/>
</dbReference>
<protein>
    <submittedName>
        <fullName evidence="2">Acyl-CoA thioester hydrolase</fullName>
    </submittedName>
</protein>
<keyword evidence="2" id="KW-0378">Hydrolase</keyword>
<feature type="region of interest" description="Disordered" evidence="1">
    <location>
        <begin position="175"/>
        <end position="201"/>
    </location>
</feature>
<dbReference type="PANTHER" id="PTHR31793">
    <property type="entry name" value="4-HYDROXYBENZOYL-COA THIOESTERASE FAMILY MEMBER"/>
    <property type="match status" value="1"/>
</dbReference>
<dbReference type="PANTHER" id="PTHR31793:SF2">
    <property type="entry name" value="BLR1345 PROTEIN"/>
    <property type="match status" value="1"/>
</dbReference>
<dbReference type="SUPFAM" id="SSF54637">
    <property type="entry name" value="Thioesterase/thiol ester dehydrase-isomerase"/>
    <property type="match status" value="1"/>
</dbReference>
<proteinExistence type="predicted"/>
<dbReference type="EMBL" id="FXAK01000009">
    <property type="protein sequence ID" value="SMF89911.1"/>
    <property type="molecule type" value="Genomic_DNA"/>
</dbReference>
<name>A0A1X7HNE1_9PROT</name>
<dbReference type="Gene3D" id="3.10.129.10">
    <property type="entry name" value="Hotdog Thioesterase"/>
    <property type="match status" value="1"/>
</dbReference>
<feature type="compositionally biased region" description="Basic and acidic residues" evidence="1">
    <location>
        <begin position="186"/>
        <end position="201"/>
    </location>
</feature>
<gene>
    <name evidence="2" type="ORF">SAMN02982917_6894</name>
</gene>
<dbReference type="Pfam" id="PF13279">
    <property type="entry name" value="4HBT_2"/>
    <property type="match status" value="1"/>
</dbReference>
<sequence>MSGTANGGTENGGTAEPPAIVTPLRLHRTSVIPEWVDYNGHLSEAYYVLIFGHATDALMDALGMDAAYRKRTGRSLYTVDARIRYLLEVHQGEGLEVRTWIAGADAKRLLVVHRMHRLPASGAGKSASDPIAETELVLLSVGPSADRPNPQAMPFEALVRARIRRIAAAHLDSAPALPGRWTPPERQAERRANHREAPMPT</sequence>
<accession>A0A1X7HNE1</accession>
<dbReference type="InterPro" id="IPR050563">
    <property type="entry name" value="4-hydroxybenzoyl-CoA_TE"/>
</dbReference>
<dbReference type="OrthoDB" id="9803287at2"/>
<dbReference type="CDD" id="cd00586">
    <property type="entry name" value="4HBT"/>
    <property type="match status" value="1"/>
</dbReference>
<dbReference type="RefSeq" id="WP_085091669.1">
    <property type="nucleotide sequence ID" value="NZ_FXAK01000009.1"/>
</dbReference>
<dbReference type="InterPro" id="IPR029069">
    <property type="entry name" value="HotDog_dom_sf"/>
</dbReference>
<organism evidence="2 3">
    <name type="scientific">Azospirillum oryzae</name>
    <dbReference type="NCBI Taxonomy" id="286727"/>
    <lineage>
        <taxon>Bacteria</taxon>
        <taxon>Pseudomonadati</taxon>
        <taxon>Pseudomonadota</taxon>
        <taxon>Alphaproteobacteria</taxon>
        <taxon>Rhodospirillales</taxon>
        <taxon>Azospirillaceae</taxon>
        <taxon>Azospirillum</taxon>
    </lineage>
</organism>
<evidence type="ECO:0000256" key="1">
    <source>
        <dbReference type="SAM" id="MobiDB-lite"/>
    </source>
</evidence>